<comment type="subcellular location">
    <subcellularLocation>
        <location evidence="1">Nucleus</location>
    </subcellularLocation>
</comment>
<protein>
    <recommendedName>
        <fullName evidence="7">DNA polymerase V</fullName>
    </recommendedName>
</protein>
<evidence type="ECO:0000256" key="3">
    <source>
        <dbReference type="ARBA" id="ARBA00023242"/>
    </source>
</evidence>
<dbReference type="EMBL" id="CABFNQ020000725">
    <property type="protein sequence ID" value="CAH0026602.1"/>
    <property type="molecule type" value="Genomic_DNA"/>
</dbReference>
<accession>A0A9N9VND2</accession>
<evidence type="ECO:0000313" key="6">
    <source>
        <dbReference type="Proteomes" id="UP000696573"/>
    </source>
</evidence>
<dbReference type="PANTHER" id="PTHR13213">
    <property type="entry name" value="MYB-BINDING PROTEIN 1A FAMILY MEMBER"/>
    <property type="match status" value="1"/>
</dbReference>
<comment type="caution">
    <text evidence="5">The sequence shown here is derived from an EMBL/GenBank/DDBJ whole genome shotgun (WGS) entry which is preliminary data.</text>
</comment>
<feature type="compositionally biased region" description="Acidic residues" evidence="4">
    <location>
        <begin position="710"/>
        <end position="764"/>
    </location>
</feature>
<sequence length="998" mass="111865">MAGKRNRSGPDATVPPSKKPKNSKKNGTSAAVERRPFVESPTGPERARESNLYEALASELPEERNPAAVCIVANLIGIEPVAEVILERHLRDRLFRGLASGRKAARVGFGEVITEILTEMWEKDLGDKYYSGLTFERLLDFLITSTEPTGNIPGQEERDHHIGRLFGLHTFVRSKFALQDKSKWLAVLHLLLDLAYKKASLRSACASTVLEAIEQIQKDWVVSTLEKVSSSGLARTPEGVAFWLAALDRFPELSIGPWQHPLSRKSLNDLGTVLKESGNAGDDERGQGSNMKQGNRMAEAHFVWDKIMAHYIQDHKKPGHNPKDFEIFWKGVVNDHLFSNNATDGQKYKGFLVFQKYLTSLVDYPSYLESLFTKNLMTCLLNQAANKDRYLHRAAIKTLKVLENTVSEHPNTLVPILKNLISENGVYNFDQRTNTKTVAKLLQSVNEQNGAACLEIIKIPIAKLGQEESQKARVFLDTYLDYLSKLLVATGTSTSENTSPETKLASGAALQELSALAYSQPKHIPQSLLTDKVKELCRSRLESSLAKLIRQGNNHTILCNAVLSMDTDLVAMEDEIATAMKEARSRLQKLLKRTSKSSVEKSLTHGLALLHAVSLFQLYNEDPDAMEVLQDLAQFSDRLKKGKLENDEGNSELLIEILLSMVARPSSLMREVSQQVFDTFTNQVSAEGLELLTSPLASDESAKGQQELFNIEDDQMDVDEDGESSEDDDEDDEDEDEEEEEEEEEDDDEDDDEDEDDDDDEKDDQEDKKDDPVDLDELIGNILNSHRLDKDAEAESSEDDNDMSDSEMLALDEKLVEVIRPHVKRAKDSKKQKKDAKQSVVNFKHRILDLLKIYIKNEVLNPLSFSLLVPLLNLVRTTSTKPLASRAHEIILDYRKGLKKALGNKQEFDGLSTEDLLGVLIQVHEEAGNDNSNSHAYAKAASAASLIVTSAMLSIDRDSWEQAGAVYLKTEAKRFHGKITLQRSFFDEWSNWSRTLYS</sequence>
<evidence type="ECO:0000256" key="4">
    <source>
        <dbReference type="SAM" id="MobiDB-lite"/>
    </source>
</evidence>
<dbReference type="GO" id="GO:0006355">
    <property type="term" value="P:regulation of DNA-templated transcription"/>
    <property type="evidence" value="ECO:0007669"/>
    <property type="project" value="InterPro"/>
</dbReference>
<keyword evidence="3" id="KW-0539">Nucleus</keyword>
<feature type="compositionally biased region" description="Acidic residues" evidence="4">
    <location>
        <begin position="794"/>
        <end position="805"/>
    </location>
</feature>
<dbReference type="SUPFAM" id="SSF48371">
    <property type="entry name" value="ARM repeat"/>
    <property type="match status" value="1"/>
</dbReference>
<feature type="region of interest" description="Disordered" evidence="4">
    <location>
        <begin position="709"/>
        <end position="806"/>
    </location>
</feature>
<comment type="similarity">
    <text evidence="2">Belongs to the MYBBP1A family.</text>
</comment>
<gene>
    <name evidence="5" type="ORF">CRHIZ90672A_00002702</name>
</gene>
<dbReference type="AlphaFoldDB" id="A0A9N9VND2"/>
<dbReference type="OrthoDB" id="342531at2759"/>
<feature type="region of interest" description="Disordered" evidence="4">
    <location>
        <begin position="1"/>
        <end position="49"/>
    </location>
</feature>
<evidence type="ECO:0000256" key="1">
    <source>
        <dbReference type="ARBA" id="ARBA00004123"/>
    </source>
</evidence>
<dbReference type="Proteomes" id="UP000696573">
    <property type="component" value="Unassembled WGS sequence"/>
</dbReference>
<dbReference type="InterPro" id="IPR007015">
    <property type="entry name" value="DNA_pol_V/MYBBP1A"/>
</dbReference>
<dbReference type="Pfam" id="PF04931">
    <property type="entry name" value="DNA_pol_phi"/>
    <property type="match status" value="1"/>
</dbReference>
<dbReference type="GO" id="GO:0000182">
    <property type="term" value="F:rDNA binding"/>
    <property type="evidence" value="ECO:0007669"/>
    <property type="project" value="TreeGrafter"/>
</dbReference>
<evidence type="ECO:0000256" key="2">
    <source>
        <dbReference type="ARBA" id="ARBA00006809"/>
    </source>
</evidence>
<reference evidence="5" key="1">
    <citation type="submission" date="2021-10" db="EMBL/GenBank/DDBJ databases">
        <authorList>
            <person name="Piombo E."/>
        </authorList>
    </citation>
    <scope>NUCLEOTIDE SEQUENCE</scope>
</reference>
<proteinExistence type="inferred from homology"/>
<keyword evidence="6" id="KW-1185">Reference proteome</keyword>
<organism evidence="5 6">
    <name type="scientific">Clonostachys rhizophaga</name>
    <dbReference type="NCBI Taxonomy" id="160324"/>
    <lineage>
        <taxon>Eukaryota</taxon>
        <taxon>Fungi</taxon>
        <taxon>Dikarya</taxon>
        <taxon>Ascomycota</taxon>
        <taxon>Pezizomycotina</taxon>
        <taxon>Sordariomycetes</taxon>
        <taxon>Hypocreomycetidae</taxon>
        <taxon>Hypocreales</taxon>
        <taxon>Bionectriaceae</taxon>
        <taxon>Clonostachys</taxon>
    </lineage>
</organism>
<evidence type="ECO:0000313" key="5">
    <source>
        <dbReference type="EMBL" id="CAH0026602.1"/>
    </source>
</evidence>
<dbReference type="GO" id="GO:0005730">
    <property type="term" value="C:nucleolus"/>
    <property type="evidence" value="ECO:0007669"/>
    <property type="project" value="InterPro"/>
</dbReference>
<dbReference type="PANTHER" id="PTHR13213:SF2">
    <property type="entry name" value="MYB-BINDING PROTEIN 1A"/>
    <property type="match status" value="1"/>
</dbReference>
<name>A0A9N9VND2_9HYPO</name>
<evidence type="ECO:0008006" key="7">
    <source>
        <dbReference type="Google" id="ProtNLM"/>
    </source>
</evidence>
<dbReference type="InterPro" id="IPR016024">
    <property type="entry name" value="ARM-type_fold"/>
</dbReference>